<dbReference type="PANTHER" id="PTHR10937">
    <property type="entry name" value="GLUCOSAMINE--FRUCTOSE-6-PHOSPHATE AMINOTRANSFERASE, ISOMERIZING"/>
    <property type="match status" value="1"/>
</dbReference>
<evidence type="ECO:0000313" key="3">
    <source>
        <dbReference type="EMBL" id="PST41112.1"/>
    </source>
</evidence>
<dbReference type="GO" id="GO:0006002">
    <property type="term" value="P:fructose 6-phosphate metabolic process"/>
    <property type="evidence" value="ECO:0007669"/>
    <property type="project" value="TreeGrafter"/>
</dbReference>
<dbReference type="AlphaFoldDB" id="A0A2T3G0U3"/>
<evidence type="ECO:0000259" key="2">
    <source>
        <dbReference type="PROSITE" id="PS51464"/>
    </source>
</evidence>
<dbReference type="GO" id="GO:0004360">
    <property type="term" value="F:glutamine-fructose-6-phosphate transaminase (isomerizing) activity"/>
    <property type="evidence" value="ECO:0007669"/>
    <property type="project" value="TreeGrafter"/>
</dbReference>
<dbReference type="PROSITE" id="PS51464">
    <property type="entry name" value="SIS"/>
    <property type="match status" value="1"/>
</dbReference>
<dbReference type="CDD" id="cd05008">
    <property type="entry name" value="SIS_GlmS_GlmD_1"/>
    <property type="match status" value="1"/>
</dbReference>
<dbReference type="GO" id="GO:0006047">
    <property type="term" value="P:UDP-N-acetylglucosamine metabolic process"/>
    <property type="evidence" value="ECO:0007669"/>
    <property type="project" value="TreeGrafter"/>
</dbReference>
<accession>A0A2T3G0U3</accession>
<dbReference type="Proteomes" id="UP000240974">
    <property type="component" value="Unassembled WGS sequence"/>
</dbReference>
<dbReference type="InterPro" id="IPR046348">
    <property type="entry name" value="SIS_dom_sf"/>
</dbReference>
<dbReference type="GO" id="GO:0097367">
    <property type="term" value="F:carbohydrate derivative binding"/>
    <property type="evidence" value="ECO:0007669"/>
    <property type="project" value="InterPro"/>
</dbReference>
<evidence type="ECO:0000313" key="4">
    <source>
        <dbReference type="Proteomes" id="UP000240974"/>
    </source>
</evidence>
<sequence length="348" mass="39537">MENKMWDYINEQKDVLTNILDYHKEMFSPYDKDVFDIEEIIITASGSSLNAAMLVKAMCEKESDKRIIIENPFQLRYYSPLLKQEKKAILIVLSQTGKSVGTLECLKIAKTNHIPTIAITAYNDSPIAKEADYHINMRCGDEPVGPKTKGFSATVMTLHLFIMKIIHSPLYQDVIKEYRESINELPQNIKDAKAWCQEHENWSKAKAMSIVGFGVNYPTAREGSLKVLETMQISVMNFDMEEFMHGPHRTIVKDSYLAVIDTDGYGKTLMNNLIEFSKTKTDNYFIVSTLKPQDEHTIHIGNYPLTSSWLNAVIPFQVMCTYFPQVNGVNSSDPVYGEFATTVGTRIA</sequence>
<keyword evidence="1" id="KW-0677">Repeat</keyword>
<gene>
    <name evidence="3" type="ORF">C7U54_07025</name>
</gene>
<proteinExistence type="predicted"/>
<protein>
    <submittedName>
        <fullName evidence="3">SIS domain-containing protein</fullName>
    </submittedName>
</protein>
<name>A0A2T3G0U3_9FIRM</name>
<dbReference type="RefSeq" id="WP_107029801.1">
    <property type="nucleotide sequence ID" value="NZ_JAQEDN010000002.1"/>
</dbReference>
<dbReference type="Pfam" id="PF01380">
    <property type="entry name" value="SIS"/>
    <property type="match status" value="2"/>
</dbReference>
<dbReference type="PANTHER" id="PTHR10937:SF17">
    <property type="entry name" value="GLUCOSAMINE-FRUCTOSE-6-PHOSPHATE AMINOTRANSFERASE"/>
    <property type="match status" value="1"/>
</dbReference>
<dbReference type="GO" id="GO:0006487">
    <property type="term" value="P:protein N-linked glycosylation"/>
    <property type="evidence" value="ECO:0007669"/>
    <property type="project" value="TreeGrafter"/>
</dbReference>
<evidence type="ECO:0000256" key="1">
    <source>
        <dbReference type="ARBA" id="ARBA00022737"/>
    </source>
</evidence>
<dbReference type="EMBL" id="PYLQ01000008">
    <property type="protein sequence ID" value="PST41112.1"/>
    <property type="molecule type" value="Genomic_DNA"/>
</dbReference>
<reference evidence="3 4" key="1">
    <citation type="journal article" date="2019" name="Int. J. Syst. Evol. Microbiol.">
        <title>Faecalibacillus intestinalis gen. nov., sp. nov. and Faecalibacillus faecis sp. nov., isolated from human faeces.</title>
        <authorList>
            <person name="Seo B."/>
            <person name="Jeon K."/>
            <person name="Baek I."/>
            <person name="Lee Y.M."/>
            <person name="Baek K."/>
            <person name="Ko G."/>
        </authorList>
    </citation>
    <scope>NUCLEOTIDE SEQUENCE [LARGE SCALE GENOMIC DNA]</scope>
    <source>
        <strain evidence="3 4">SNUG30099</strain>
    </source>
</reference>
<keyword evidence="4" id="KW-1185">Reference proteome</keyword>
<dbReference type="SUPFAM" id="SSF53697">
    <property type="entry name" value="SIS domain"/>
    <property type="match status" value="1"/>
</dbReference>
<organism evidence="3 4">
    <name type="scientific">Faecalibacillus intestinalis</name>
    <dbReference type="NCBI Taxonomy" id="1982626"/>
    <lineage>
        <taxon>Bacteria</taxon>
        <taxon>Bacillati</taxon>
        <taxon>Bacillota</taxon>
        <taxon>Erysipelotrichia</taxon>
        <taxon>Erysipelotrichales</taxon>
        <taxon>Coprobacillaceae</taxon>
        <taxon>Faecalibacillus</taxon>
    </lineage>
</organism>
<comment type="caution">
    <text evidence="3">The sequence shown here is derived from an EMBL/GenBank/DDBJ whole genome shotgun (WGS) entry which is preliminary data.</text>
</comment>
<dbReference type="InterPro" id="IPR001347">
    <property type="entry name" value="SIS_dom"/>
</dbReference>
<dbReference type="Gene3D" id="3.40.50.10490">
    <property type="entry name" value="Glucose-6-phosphate isomerase like protein, domain 1"/>
    <property type="match status" value="2"/>
</dbReference>
<dbReference type="InterPro" id="IPR035466">
    <property type="entry name" value="GlmS/AgaS_SIS"/>
</dbReference>
<feature type="domain" description="SIS" evidence="2">
    <location>
        <begin position="30"/>
        <end position="171"/>
    </location>
</feature>